<organism evidence="2">
    <name type="scientific">Nymphaea colorata</name>
    <name type="common">pocket water lily</name>
    <dbReference type="NCBI Taxonomy" id="210225"/>
    <lineage>
        <taxon>Eukaryota</taxon>
        <taxon>Viridiplantae</taxon>
        <taxon>Streptophyta</taxon>
        <taxon>Embryophyta</taxon>
        <taxon>Tracheophyta</taxon>
        <taxon>Spermatophyta</taxon>
        <taxon>Magnoliopsida</taxon>
        <taxon>Nymphaeales</taxon>
        <taxon>Nymphaeaceae</taxon>
        <taxon>Nymphaea</taxon>
    </lineage>
</organism>
<sequence>MATLTSYWGGFGFCFVLVVPARRVFGFTDALFFIRHRRCDFGAFLSNVQLN</sequence>
<proteinExistence type="predicted"/>
<gene>
    <name evidence="2" type="ORF">NYM_LOCUS2688</name>
</gene>
<reference evidence="2" key="1">
    <citation type="submission" date="2019-09" db="EMBL/GenBank/DDBJ databases">
        <authorList>
            <person name="Zhang L."/>
        </authorList>
    </citation>
    <scope>NUCLEOTIDE SEQUENCE</scope>
</reference>
<keyword evidence="1" id="KW-0812">Transmembrane</keyword>
<feature type="transmembrane region" description="Helical" evidence="1">
    <location>
        <begin position="6"/>
        <end position="25"/>
    </location>
</feature>
<evidence type="ECO:0000256" key="1">
    <source>
        <dbReference type="SAM" id="Phobius"/>
    </source>
</evidence>
<evidence type="ECO:0000313" key="2">
    <source>
        <dbReference type="EMBL" id="VVV52157.1"/>
    </source>
</evidence>
<dbReference type="Gramene" id="NC1G0177790.1">
    <property type="protein sequence ID" value="NC1G0177790.1:cds"/>
    <property type="gene ID" value="NC1G0177790"/>
</dbReference>
<dbReference type="EMBL" id="LR721774">
    <property type="protein sequence ID" value="VVV52157.1"/>
    <property type="molecule type" value="Genomic_DNA"/>
</dbReference>
<keyword evidence="1" id="KW-1133">Transmembrane helix</keyword>
<name>A0A5K0WII8_9MAGN</name>
<accession>A0A5K0WII8</accession>
<protein>
    <submittedName>
        <fullName evidence="2">Uncharacterized protein</fullName>
    </submittedName>
</protein>
<keyword evidence="1" id="KW-0472">Membrane</keyword>
<dbReference type="AlphaFoldDB" id="A0A5K0WII8"/>